<accession>A0A8J8G5P6</accession>
<feature type="domain" description="Glycosyl transferase family 1" evidence="1">
    <location>
        <begin position="200"/>
        <end position="367"/>
    </location>
</feature>
<gene>
    <name evidence="3" type="ORF">HNQ03_000788</name>
</gene>
<evidence type="ECO:0000313" key="3">
    <source>
        <dbReference type="EMBL" id="NRS91721.1"/>
    </source>
</evidence>
<dbReference type="PANTHER" id="PTHR45947:SF3">
    <property type="entry name" value="SULFOQUINOVOSYL TRANSFERASE SQD2"/>
    <property type="match status" value="1"/>
</dbReference>
<sequence length="390" mass="45352">MLQDFYGLDETYQENLLTKYYRKLGHKVIVIASTYDSVFDYVQDNNDSKKLKSVVYEFGAKIYKLPYSINILHKLKKHAGVFEILEKERPDLIYIHDIHLNLKEAVQYVKINRNCKIIMDYHADYTNSAKNWISLNILHKLIRKPFFNWYKKYISEIFPVVPASTVFLHEVYNVPLSKMKMLPLGCDYEKCLEIQKNTDTEALKNSLKIHENDFVIITGGKFDPIKKTEILIKAVEKINDTNIHLIVFGKAAEQFKDYEEELFNIVKKSNVHFLGWIDNDRALEYMTIADVAIFPASQSVLWQQAIGMHLPLIVGDLGGQQPEYLNFYENMITIKTEDILEENFGKHILTLKNDPVLLSKMKEGAKNSAAKHLDYKIICERTLQVLSNDI</sequence>
<evidence type="ECO:0000259" key="1">
    <source>
        <dbReference type="Pfam" id="PF00534"/>
    </source>
</evidence>
<comment type="caution">
    <text evidence="3">The sequence shown here is derived from an EMBL/GenBank/DDBJ whole genome shotgun (WGS) entry which is preliminary data.</text>
</comment>
<dbReference type="GO" id="GO:0016757">
    <property type="term" value="F:glycosyltransferase activity"/>
    <property type="evidence" value="ECO:0007669"/>
    <property type="project" value="InterPro"/>
</dbReference>
<dbReference type="PANTHER" id="PTHR45947">
    <property type="entry name" value="SULFOQUINOVOSYL TRANSFERASE SQD2"/>
    <property type="match status" value="1"/>
</dbReference>
<dbReference type="InterPro" id="IPR001296">
    <property type="entry name" value="Glyco_trans_1"/>
</dbReference>
<dbReference type="CDD" id="cd03801">
    <property type="entry name" value="GT4_PimA-like"/>
    <property type="match status" value="1"/>
</dbReference>
<dbReference type="Pfam" id="PF13439">
    <property type="entry name" value="Glyco_transf_4"/>
    <property type="match status" value="1"/>
</dbReference>
<dbReference type="Gene3D" id="3.40.50.2000">
    <property type="entry name" value="Glycogen Phosphorylase B"/>
    <property type="match status" value="2"/>
</dbReference>
<dbReference type="Proteomes" id="UP000610746">
    <property type="component" value="Unassembled WGS sequence"/>
</dbReference>
<protein>
    <submittedName>
        <fullName evidence="3">Glycosyltransferase involved in cell wall biosynthesis</fullName>
    </submittedName>
</protein>
<organism evidence="3 4">
    <name type="scientific">Frigoriflavimonas asaccharolytica</name>
    <dbReference type="NCBI Taxonomy" id="2735899"/>
    <lineage>
        <taxon>Bacteria</taxon>
        <taxon>Pseudomonadati</taxon>
        <taxon>Bacteroidota</taxon>
        <taxon>Flavobacteriia</taxon>
        <taxon>Flavobacteriales</taxon>
        <taxon>Weeksellaceae</taxon>
        <taxon>Frigoriflavimonas</taxon>
    </lineage>
</organism>
<name>A0A8J8G5P6_9FLAO</name>
<dbReference type="SUPFAM" id="SSF53756">
    <property type="entry name" value="UDP-Glycosyltransferase/glycogen phosphorylase"/>
    <property type="match status" value="1"/>
</dbReference>
<evidence type="ECO:0000259" key="2">
    <source>
        <dbReference type="Pfam" id="PF13439"/>
    </source>
</evidence>
<keyword evidence="4" id="KW-1185">Reference proteome</keyword>
<dbReference type="InterPro" id="IPR028098">
    <property type="entry name" value="Glyco_trans_4-like_N"/>
</dbReference>
<feature type="domain" description="Glycosyltransferase subfamily 4-like N-terminal" evidence="2">
    <location>
        <begin position="17"/>
        <end position="189"/>
    </location>
</feature>
<dbReference type="Pfam" id="PF00534">
    <property type="entry name" value="Glycos_transf_1"/>
    <property type="match status" value="1"/>
</dbReference>
<reference evidence="3" key="1">
    <citation type="submission" date="2020-05" db="EMBL/GenBank/DDBJ databases">
        <title>Genomic Encyclopedia of Type Strains, Phase IV (KMG-V): Genome sequencing to study the core and pangenomes of soil and plant-associated prokaryotes.</title>
        <authorList>
            <person name="Whitman W."/>
        </authorList>
    </citation>
    <scope>NUCLEOTIDE SEQUENCE</scope>
    <source>
        <strain evidence="3">16F</strain>
    </source>
</reference>
<proteinExistence type="predicted"/>
<dbReference type="EMBL" id="JABSNO010000004">
    <property type="protein sequence ID" value="NRS91721.1"/>
    <property type="molecule type" value="Genomic_DNA"/>
</dbReference>
<dbReference type="InterPro" id="IPR050194">
    <property type="entry name" value="Glycosyltransferase_grp1"/>
</dbReference>
<evidence type="ECO:0000313" key="4">
    <source>
        <dbReference type="Proteomes" id="UP000610746"/>
    </source>
</evidence>
<dbReference type="AlphaFoldDB" id="A0A8J8G5P6"/>
<dbReference type="RefSeq" id="WP_173778342.1">
    <property type="nucleotide sequence ID" value="NZ_JABSNO010000004.1"/>
</dbReference>